<evidence type="ECO:0000256" key="11">
    <source>
        <dbReference type="SAM" id="MobiDB-lite"/>
    </source>
</evidence>
<dbReference type="InterPro" id="IPR040714">
    <property type="entry name" value="RAP80_UIM"/>
</dbReference>
<proteinExistence type="inferred from homology"/>
<dbReference type="Proteomes" id="UP000189705">
    <property type="component" value="Unplaced"/>
</dbReference>
<dbReference type="PANTHER" id="PTHR15932:SF2">
    <property type="entry name" value="BRCA1-A COMPLEX SUBUNIT RAP80"/>
    <property type="match status" value="1"/>
</dbReference>
<evidence type="ECO:0000256" key="10">
    <source>
        <dbReference type="ARBA" id="ARBA00031558"/>
    </source>
</evidence>
<dbReference type="GO" id="GO:0006302">
    <property type="term" value="P:double-strand break repair"/>
    <property type="evidence" value="ECO:0007669"/>
    <property type="project" value="InterPro"/>
</dbReference>
<feature type="region of interest" description="Disordered" evidence="11">
    <location>
        <begin position="33"/>
        <end position="55"/>
    </location>
</feature>
<dbReference type="GeneID" id="102385068"/>
<sequence length="895" mass="94334">MLPCRAAAGSSRSGAAVWLACGLLTSVQAVGAGQQGWPGRGARQGRRGAGRGPPPVGGWLWPSWLTCCDRSRRGGAEALHRRGSAGQVSAVLRLPRAVSSAGGRMPKKKKPVEDCDSQSLAGDEDEQRGPASARKKRSFVDAFIVISDSDGEESKEENGLQKKRTKQQLERAKCAARRKIAQMTEEEQFALALRMSEQEARQVNCQEEEEEELLRKAIAESLHSCQPSSPPVEATALPTPAAGTPPRDASPQGDTESAGALPSSPGSPSAEPCSSSRSLRTDGSKPAGITRSPLVLLTRLSQEIVESSITSSIVVSPGKSQASLRADEQPASLAGSNTSSAAPSSPNQRLSPTFASFTPGTWRLTPRRLFPASCSPGKATERDQDAPPPDAGGSGAQRSRTCAQHGRPRRSQGAGSAPCSQRLGDSREASVPTETGEQSEVSSQVGTHGRAGKACQLEEGKDTVHYYWGIPFCPKGADPNQYTQVILCQLEVYQKSLKQAQRRLLHKKEFGEPVVPGSAPSSPPAPGKAEGVARENGVEEAEDGDVEGRTEPRAGAWLLPSPAHGPGENPAWSPDGKSSASEEEPTTSYCQASQVLPAEDAPEDGEPMQITQSISALTPLGSKRSPDIATESPAAEEITVCPETQPSPSEAIEPVSKELCSASRDAPGQTAGDEDAGGASESTLAMAACVACPLCDQGFPATEIELHAMYCNGVTGEDADEDLPVLTRRQREAKSRAVRGIPPPRDTGNRSEKCYLCKSLVPRREYERHVDGCLQAAERALGTRRLRSAKDDRPEGRLLALLELSESKAAGAAVGVTSSAGASPRHLLSRAQDDAGNSAGGRCSPPHTPLRDPPAKALMSLGEAAACLLDLEEPAGAQPGSRLQTKAARRRKRKF</sequence>
<keyword evidence="14" id="KW-1185">Reference proteome</keyword>
<evidence type="ECO:0000256" key="2">
    <source>
        <dbReference type="ARBA" id="ARBA00006465"/>
    </source>
</evidence>
<feature type="region of interest" description="Disordered" evidence="11">
    <location>
        <begin position="202"/>
        <end position="294"/>
    </location>
</feature>
<accession>A0A3Q0FK04</accession>
<dbReference type="GO" id="GO:0070530">
    <property type="term" value="F:K63-linked polyubiquitin modification-dependent protein binding"/>
    <property type="evidence" value="ECO:0007669"/>
    <property type="project" value="InterPro"/>
</dbReference>
<feature type="compositionally biased region" description="Low complexity" evidence="11">
    <location>
        <begin position="336"/>
        <end position="347"/>
    </location>
</feature>
<evidence type="ECO:0000256" key="8">
    <source>
        <dbReference type="ARBA" id="ARBA00023242"/>
    </source>
</evidence>
<dbReference type="GO" id="GO:0006325">
    <property type="term" value="P:chromatin organization"/>
    <property type="evidence" value="ECO:0007669"/>
    <property type="project" value="UniProtKB-KW"/>
</dbReference>
<evidence type="ECO:0000256" key="4">
    <source>
        <dbReference type="ARBA" id="ARBA00022737"/>
    </source>
</evidence>
<evidence type="ECO:0000256" key="7">
    <source>
        <dbReference type="ARBA" id="ARBA00023204"/>
    </source>
</evidence>
<name>A0A3Q0FK04_ALLSI</name>
<dbReference type="GO" id="GO:0045739">
    <property type="term" value="P:positive regulation of DNA repair"/>
    <property type="evidence" value="ECO:0007669"/>
    <property type="project" value="TreeGrafter"/>
</dbReference>
<dbReference type="CDD" id="cd20912">
    <property type="entry name" value="AIR_RAP80-like"/>
    <property type="match status" value="1"/>
</dbReference>
<evidence type="ECO:0000313" key="14">
    <source>
        <dbReference type="Proteomes" id="UP000189705"/>
    </source>
</evidence>
<feature type="region of interest" description="Disordered" evidence="11">
    <location>
        <begin position="872"/>
        <end position="895"/>
    </location>
</feature>
<evidence type="ECO:0000256" key="5">
    <source>
        <dbReference type="ARBA" id="ARBA00022763"/>
    </source>
</evidence>
<feature type="compositionally biased region" description="Low complexity" evidence="11">
    <location>
        <begin position="234"/>
        <end position="246"/>
    </location>
</feature>
<evidence type="ECO:0000313" key="15">
    <source>
        <dbReference type="RefSeq" id="XP_025047562.1"/>
    </source>
</evidence>
<keyword evidence="5" id="KW-0227">DNA damage</keyword>
<dbReference type="InterPro" id="IPR003903">
    <property type="entry name" value="UIM_dom"/>
</dbReference>
<feature type="compositionally biased region" description="Polar residues" evidence="11">
    <location>
        <begin position="432"/>
        <end position="446"/>
    </location>
</feature>
<dbReference type="PANTHER" id="PTHR15932">
    <property type="entry name" value="UBIQUITIN INTERACTION MOTIF-CONTAINING PROTEIN 1"/>
    <property type="match status" value="1"/>
</dbReference>
<dbReference type="InterPro" id="IPR038868">
    <property type="entry name" value="RAP80"/>
</dbReference>
<keyword evidence="7" id="KW-0234">DNA repair</keyword>
<keyword evidence="6" id="KW-0156">Chromatin regulator</keyword>
<evidence type="ECO:0000256" key="3">
    <source>
        <dbReference type="ARBA" id="ARBA00021660"/>
    </source>
</evidence>
<comment type="similarity">
    <text evidence="2">Belongs to the RAP80 family.</text>
</comment>
<feature type="chain" id="PRO_5018296809" description="BRCA1-A complex subunit RAP80" evidence="12">
    <location>
        <begin position="30"/>
        <end position="895"/>
    </location>
</feature>
<feature type="compositionally biased region" description="Low complexity" evidence="11">
    <location>
        <begin position="256"/>
        <end position="278"/>
    </location>
</feature>
<feature type="compositionally biased region" description="Polar residues" evidence="11">
    <location>
        <begin position="348"/>
        <end position="359"/>
    </location>
</feature>
<reference evidence="15" key="1">
    <citation type="submission" date="2025-08" db="UniProtKB">
        <authorList>
            <consortium name="RefSeq"/>
        </authorList>
    </citation>
    <scope>IDENTIFICATION</scope>
</reference>
<dbReference type="RefSeq" id="XP_025047562.1">
    <property type="nucleotide sequence ID" value="XM_025191777.1"/>
</dbReference>
<dbReference type="SMART" id="SM00726">
    <property type="entry name" value="UIM"/>
    <property type="match status" value="2"/>
</dbReference>
<gene>
    <name evidence="15" type="primary">UIMC1</name>
</gene>
<dbReference type="STRING" id="38654.A0A3Q0FK04"/>
<dbReference type="PROSITE" id="PS50330">
    <property type="entry name" value="UIM"/>
    <property type="match status" value="1"/>
</dbReference>
<keyword evidence="12" id="KW-0732">Signal</keyword>
<evidence type="ECO:0000256" key="6">
    <source>
        <dbReference type="ARBA" id="ARBA00022853"/>
    </source>
</evidence>
<feature type="region of interest" description="Disordered" evidence="11">
    <location>
        <begin position="509"/>
        <end position="678"/>
    </location>
</feature>
<dbReference type="InParanoid" id="A0A3Q0FK04"/>
<keyword evidence="4" id="KW-0677">Repeat</keyword>
<dbReference type="GO" id="GO:0042393">
    <property type="term" value="F:histone binding"/>
    <property type="evidence" value="ECO:0007669"/>
    <property type="project" value="TreeGrafter"/>
</dbReference>
<feature type="domain" description="RAP80 N-terminal" evidence="13">
    <location>
        <begin position="176"/>
        <end position="228"/>
    </location>
</feature>
<feature type="region of interest" description="Disordered" evidence="11">
    <location>
        <begin position="97"/>
        <end position="134"/>
    </location>
</feature>
<evidence type="ECO:0000259" key="13">
    <source>
        <dbReference type="Pfam" id="PF18282"/>
    </source>
</evidence>
<protein>
    <recommendedName>
        <fullName evidence="3">BRCA1-A complex subunit RAP80</fullName>
    </recommendedName>
    <alternativeName>
        <fullName evidence="10">Receptor-associated protein 80</fullName>
    </alternativeName>
    <alternativeName>
        <fullName evidence="9">Ubiquitin interaction motif-containing protein 1</fullName>
    </alternativeName>
</protein>
<keyword evidence="8" id="KW-0539">Nucleus</keyword>
<evidence type="ECO:0000256" key="1">
    <source>
        <dbReference type="ARBA" id="ARBA00004123"/>
    </source>
</evidence>
<dbReference type="Gene3D" id="6.10.250.1800">
    <property type="match status" value="1"/>
</dbReference>
<comment type="subcellular location">
    <subcellularLocation>
        <location evidence="1">Nucleus</location>
    </subcellularLocation>
</comment>
<dbReference type="Pfam" id="PF18282">
    <property type="entry name" value="RAP80_UIM"/>
    <property type="match status" value="1"/>
</dbReference>
<dbReference type="AlphaFoldDB" id="A0A3Q0FK04"/>
<organism evidence="14 15">
    <name type="scientific">Alligator sinensis</name>
    <name type="common">Chinese alligator</name>
    <dbReference type="NCBI Taxonomy" id="38654"/>
    <lineage>
        <taxon>Eukaryota</taxon>
        <taxon>Metazoa</taxon>
        <taxon>Chordata</taxon>
        <taxon>Craniata</taxon>
        <taxon>Vertebrata</taxon>
        <taxon>Euteleostomi</taxon>
        <taxon>Archelosauria</taxon>
        <taxon>Archosauria</taxon>
        <taxon>Crocodylia</taxon>
        <taxon>Alligatoridae</taxon>
        <taxon>Alligatorinae</taxon>
        <taxon>Alligator</taxon>
    </lineage>
</organism>
<evidence type="ECO:0000256" key="12">
    <source>
        <dbReference type="SAM" id="SignalP"/>
    </source>
</evidence>
<feature type="region of interest" description="Disordered" evidence="11">
    <location>
        <begin position="831"/>
        <end position="855"/>
    </location>
</feature>
<dbReference type="GO" id="GO:0070531">
    <property type="term" value="C:BRCA1-A complex"/>
    <property type="evidence" value="ECO:0007669"/>
    <property type="project" value="InterPro"/>
</dbReference>
<feature type="region of interest" description="Disordered" evidence="11">
    <location>
        <begin position="308"/>
        <end position="454"/>
    </location>
</feature>
<feature type="signal peptide" evidence="12">
    <location>
        <begin position="1"/>
        <end position="29"/>
    </location>
</feature>
<dbReference type="CTD" id="51720"/>
<evidence type="ECO:0000256" key="9">
    <source>
        <dbReference type="ARBA" id="ARBA00029973"/>
    </source>
</evidence>